<dbReference type="GO" id="GO:0005829">
    <property type="term" value="C:cytosol"/>
    <property type="evidence" value="ECO:0007669"/>
    <property type="project" value="TreeGrafter"/>
</dbReference>
<feature type="repeat" description="TPR" evidence="4">
    <location>
        <begin position="511"/>
        <end position="544"/>
    </location>
</feature>
<feature type="region of interest" description="Disordered" evidence="5">
    <location>
        <begin position="189"/>
        <end position="233"/>
    </location>
</feature>
<comment type="caution">
    <text evidence="7">The sequence shown here is derived from an EMBL/GenBank/DDBJ whole genome shotgun (WGS) entry which is preliminary data.</text>
</comment>
<reference evidence="7" key="1">
    <citation type="journal article" date="2021" name="Sci. Rep.">
        <title>Diploid genomic architecture of Nitzschia inconspicua, an elite biomass production diatom.</title>
        <authorList>
            <person name="Oliver A."/>
            <person name="Podell S."/>
            <person name="Pinowska A."/>
            <person name="Traller J.C."/>
            <person name="Smith S.R."/>
            <person name="McClure R."/>
            <person name="Beliaev A."/>
            <person name="Bohutskyi P."/>
            <person name="Hill E.A."/>
            <person name="Rabines A."/>
            <person name="Zheng H."/>
            <person name="Allen L.Z."/>
            <person name="Kuo A."/>
            <person name="Grigoriev I.V."/>
            <person name="Allen A.E."/>
            <person name="Hazlebeck D."/>
            <person name="Allen E.E."/>
        </authorList>
    </citation>
    <scope>NUCLEOTIDE SEQUENCE</scope>
    <source>
        <strain evidence="7">Hildebrandi</strain>
    </source>
</reference>
<dbReference type="GO" id="GO:0016560">
    <property type="term" value="P:protein import into peroxisome matrix, docking"/>
    <property type="evidence" value="ECO:0007669"/>
    <property type="project" value="TreeGrafter"/>
</dbReference>
<feature type="repeat" description="TPR" evidence="4">
    <location>
        <begin position="545"/>
        <end position="578"/>
    </location>
</feature>
<feature type="repeat" description="TPR" evidence="4">
    <location>
        <begin position="579"/>
        <end position="612"/>
    </location>
</feature>
<keyword evidence="3 4" id="KW-0802">TPR repeat</keyword>
<dbReference type="GO" id="GO:0005052">
    <property type="term" value="F:peroxisome matrix targeting signal-1 binding"/>
    <property type="evidence" value="ECO:0007669"/>
    <property type="project" value="TreeGrafter"/>
</dbReference>
<dbReference type="PANTHER" id="PTHR10130">
    <property type="entry name" value="PEROXISOMAL TARGETING SIGNAL 1 RECEPTOR PEX5"/>
    <property type="match status" value="1"/>
</dbReference>
<evidence type="ECO:0000313" key="7">
    <source>
        <dbReference type="EMBL" id="KAG7362259.1"/>
    </source>
</evidence>
<dbReference type="InterPro" id="IPR024111">
    <property type="entry name" value="PEX5/PEX5L"/>
</dbReference>
<feature type="compositionally biased region" description="Low complexity" evidence="5">
    <location>
        <begin position="189"/>
        <end position="206"/>
    </location>
</feature>
<dbReference type="OrthoDB" id="10006023at2759"/>
<keyword evidence="8" id="KW-1185">Reference proteome</keyword>
<name>A0A9K3LID7_9STRA</name>
<dbReference type="PROSITE" id="PS50005">
    <property type="entry name" value="TPR"/>
    <property type="match status" value="4"/>
</dbReference>
<evidence type="ECO:0000256" key="3">
    <source>
        <dbReference type="ARBA" id="ARBA00022803"/>
    </source>
</evidence>
<organism evidence="7 8">
    <name type="scientific">Nitzschia inconspicua</name>
    <dbReference type="NCBI Taxonomy" id="303405"/>
    <lineage>
        <taxon>Eukaryota</taxon>
        <taxon>Sar</taxon>
        <taxon>Stramenopiles</taxon>
        <taxon>Ochrophyta</taxon>
        <taxon>Bacillariophyta</taxon>
        <taxon>Bacillariophyceae</taxon>
        <taxon>Bacillariophycidae</taxon>
        <taxon>Bacillariales</taxon>
        <taxon>Bacillariaceae</taxon>
        <taxon>Nitzschia</taxon>
    </lineage>
</organism>
<dbReference type="InterPro" id="IPR019734">
    <property type="entry name" value="TPR_rpt"/>
</dbReference>
<evidence type="ECO:0000256" key="2">
    <source>
        <dbReference type="ARBA" id="ARBA00022737"/>
    </source>
</evidence>
<dbReference type="AlphaFoldDB" id="A0A9K3LID7"/>
<dbReference type="PANTHER" id="PTHR10130:SF0">
    <property type="entry name" value="GH08708P"/>
    <property type="match status" value="1"/>
</dbReference>
<evidence type="ECO:0000256" key="5">
    <source>
        <dbReference type="SAM" id="MobiDB-lite"/>
    </source>
</evidence>
<feature type="compositionally biased region" description="Basic and acidic residues" evidence="5">
    <location>
        <begin position="207"/>
        <end position="225"/>
    </location>
</feature>
<evidence type="ECO:0000313" key="8">
    <source>
        <dbReference type="Proteomes" id="UP000693970"/>
    </source>
</evidence>
<evidence type="ECO:0000313" key="6">
    <source>
        <dbReference type="EMBL" id="KAG7337885.1"/>
    </source>
</evidence>
<dbReference type="Proteomes" id="UP000693970">
    <property type="component" value="Unassembled WGS sequence"/>
</dbReference>
<dbReference type="EMBL" id="JAGRRH010000012">
    <property type="protein sequence ID" value="KAG7362259.1"/>
    <property type="molecule type" value="Genomic_DNA"/>
</dbReference>
<feature type="repeat" description="TPR" evidence="4">
    <location>
        <begin position="392"/>
        <end position="425"/>
    </location>
</feature>
<evidence type="ECO:0000256" key="1">
    <source>
        <dbReference type="ARBA" id="ARBA00022490"/>
    </source>
</evidence>
<sequence>MADCSAGGTTIDRAARAVLGAVSGTTTTGGGTINIHHSATTAAVASKHVGALLGHAAMSSHHVVPPSAAAAMPLSNPNHLILPTAATTAATKHHHPMIQSQQHPPLPMDQVWNNTHNSIHSQNNNNNFNMQMKIHPMNQHQQHQYHQQQQLQLQLQQRHQMEMQFRMQQQQHHIAMMMQQQQQQQQLLLQQQQQNHHHQQQQQQQQRKQEAIKLQKQQQEQRDQQEEPQQTGHDGIVEGASMEQLAAAWAQAEAEYEQQQLDDNVTVGQEYAAHEGVPTAATIQDLAAAWAQAEQEYDHILLDSQVGTSDFVSTAVDEDYANLWQGDAMTEQDPATSPYRFVNVLSKDDLESPPTETVDFMAEGMRHFQEGNLNDAIRSFETELQKNDPDNAAAWRMLGRCHAENDQDPEAIKCLEAAVDRDPYSPEALLALGVSYVNELNHERALENMKAWFTHNPKYAGMELPDNNSHNDEEDIYGAATGTVHVNNDSAFKEVKTMLEAALAFDPTDAGDVHEALGVIYNVIKDYDAAADSFRQALEARADDYQLWNKLGATLANGSQSDQALPAYHRALQIKPKYARAWLNMAISHSNLLNHDEAARCYLQTLSLNPSATHCWTYLRMALSSMERWDLLPMVFSRDLAGFQKEFDFVLY</sequence>
<accession>A0A9K3LID7</accession>
<protein>
    <submittedName>
        <fullName evidence="7">Tetratricopeptide repeat protein</fullName>
    </submittedName>
</protein>
<dbReference type="GO" id="GO:0005778">
    <property type="term" value="C:peroxisomal membrane"/>
    <property type="evidence" value="ECO:0007669"/>
    <property type="project" value="TreeGrafter"/>
</dbReference>
<keyword evidence="1" id="KW-0963">Cytoplasm</keyword>
<dbReference type="SMART" id="SM00028">
    <property type="entry name" value="TPR"/>
    <property type="match status" value="5"/>
</dbReference>
<dbReference type="EMBL" id="JAGRRH010000071">
    <property type="protein sequence ID" value="KAG7337885.1"/>
    <property type="molecule type" value="Genomic_DNA"/>
</dbReference>
<gene>
    <name evidence="6" type="ORF">IV203_017762</name>
    <name evidence="7" type="ORF">IV203_025925</name>
</gene>
<reference evidence="7" key="2">
    <citation type="submission" date="2021-04" db="EMBL/GenBank/DDBJ databases">
        <authorList>
            <person name="Podell S."/>
        </authorList>
    </citation>
    <scope>NUCLEOTIDE SEQUENCE</scope>
    <source>
        <strain evidence="7">Hildebrandi</strain>
    </source>
</reference>
<keyword evidence="2" id="KW-0677">Repeat</keyword>
<proteinExistence type="predicted"/>
<dbReference type="Pfam" id="PF13432">
    <property type="entry name" value="TPR_16"/>
    <property type="match status" value="2"/>
</dbReference>
<evidence type="ECO:0000256" key="4">
    <source>
        <dbReference type="PROSITE-ProRule" id="PRU00339"/>
    </source>
</evidence>